<proteinExistence type="inferred from homology"/>
<name>A0A4W5K1T4_9TELE</name>
<evidence type="ECO:0000313" key="6">
    <source>
        <dbReference type="Ensembl" id="ENSHHUP00000006084.1"/>
    </source>
</evidence>
<dbReference type="GO" id="GO:0005576">
    <property type="term" value="C:extracellular region"/>
    <property type="evidence" value="ECO:0007669"/>
    <property type="project" value="UniProtKB-SubCell"/>
</dbReference>
<dbReference type="PANTHER" id="PTHR12274">
    <property type="entry name" value="GRANULIN"/>
    <property type="match status" value="1"/>
</dbReference>
<evidence type="ECO:0000259" key="5">
    <source>
        <dbReference type="PROSITE" id="PS00799"/>
    </source>
</evidence>
<keyword evidence="7" id="KW-1185">Reference proteome</keyword>
<reference evidence="6" key="2">
    <citation type="submission" date="2025-08" db="UniProtKB">
        <authorList>
            <consortium name="Ensembl"/>
        </authorList>
    </citation>
    <scope>IDENTIFICATION</scope>
</reference>
<evidence type="ECO:0000256" key="1">
    <source>
        <dbReference type="ARBA" id="ARBA00004613"/>
    </source>
</evidence>
<dbReference type="InterPro" id="IPR000118">
    <property type="entry name" value="Granulin"/>
</dbReference>
<reference evidence="7" key="1">
    <citation type="submission" date="2018-06" db="EMBL/GenBank/DDBJ databases">
        <title>Genome assembly of Danube salmon.</title>
        <authorList>
            <person name="Macqueen D.J."/>
            <person name="Gundappa M.K."/>
        </authorList>
    </citation>
    <scope>NUCLEOTIDE SEQUENCE [LARGE SCALE GENOMIC DNA]</scope>
</reference>
<keyword evidence="3" id="KW-0964">Secreted</keyword>
<dbReference type="Pfam" id="PF00396">
    <property type="entry name" value="Granulin"/>
    <property type="match status" value="1"/>
</dbReference>
<dbReference type="SMART" id="SM00277">
    <property type="entry name" value="GRAN"/>
    <property type="match status" value="2"/>
</dbReference>
<protein>
    <recommendedName>
        <fullName evidence="5">Granulins domain-containing protein</fullName>
    </recommendedName>
</protein>
<accession>A0A4W5K1T4</accession>
<evidence type="ECO:0000256" key="4">
    <source>
        <dbReference type="ARBA" id="ARBA00023157"/>
    </source>
</evidence>
<dbReference type="FunFam" id="2.10.25.160:FF:000001">
    <property type="entry name" value="Granulin precursor"/>
    <property type="match status" value="1"/>
</dbReference>
<dbReference type="Gene3D" id="2.10.25.160">
    <property type="entry name" value="Granulin"/>
    <property type="match status" value="2"/>
</dbReference>
<dbReference type="PANTHER" id="PTHR12274:SF3">
    <property type="entry name" value="PROGRANULIN"/>
    <property type="match status" value="1"/>
</dbReference>
<dbReference type="PROSITE" id="PS00799">
    <property type="entry name" value="GRANULINS"/>
    <property type="match status" value="1"/>
</dbReference>
<comment type="similarity">
    <text evidence="2">Belongs to the granulin family.</text>
</comment>
<dbReference type="InterPro" id="IPR037277">
    <property type="entry name" value="Granulin_sf"/>
</dbReference>
<comment type="subcellular location">
    <subcellularLocation>
        <location evidence="1">Secreted</location>
    </subcellularLocation>
</comment>
<evidence type="ECO:0000256" key="3">
    <source>
        <dbReference type="ARBA" id="ARBA00022525"/>
    </source>
</evidence>
<dbReference type="AlphaFoldDB" id="A0A4W5K1T4"/>
<dbReference type="Proteomes" id="UP000314982">
    <property type="component" value="Unassembled WGS sequence"/>
</dbReference>
<keyword evidence="4" id="KW-1015">Disulfide bond</keyword>
<evidence type="ECO:0000313" key="7">
    <source>
        <dbReference type="Proteomes" id="UP000314982"/>
    </source>
</evidence>
<evidence type="ECO:0000256" key="2">
    <source>
        <dbReference type="ARBA" id="ARBA00010093"/>
    </source>
</evidence>
<reference evidence="6" key="3">
    <citation type="submission" date="2025-09" db="UniProtKB">
        <authorList>
            <consortium name="Ensembl"/>
        </authorList>
    </citation>
    <scope>IDENTIFICATION</scope>
</reference>
<sequence length="194" mass="20855">MKTSNVFFPPLYHVLPSYASVATSSLTTLPSSTPAEPVVAVMCSDRESECPEGTTCCETPDGSWGCCPMPKAVCCADGEHCCPKDYICDMSKTSCSKGGVAIPWYNKLAAEPDDSALSAPLSVKCDTQNRCPEGSSCCQLFTGQWGCCPLRKVCVCVSEGVCWYAHAYRESFAQLFHMGNLSSIYLQSSCCLVT</sequence>
<dbReference type="InterPro" id="IPR039036">
    <property type="entry name" value="Granulin_fam"/>
</dbReference>
<dbReference type="GeneTree" id="ENSGT00470000042293"/>
<dbReference type="STRING" id="62062.ENSHHUP00000006084"/>
<organism evidence="6 7">
    <name type="scientific">Hucho hucho</name>
    <name type="common">huchen</name>
    <dbReference type="NCBI Taxonomy" id="62062"/>
    <lineage>
        <taxon>Eukaryota</taxon>
        <taxon>Metazoa</taxon>
        <taxon>Chordata</taxon>
        <taxon>Craniata</taxon>
        <taxon>Vertebrata</taxon>
        <taxon>Euteleostomi</taxon>
        <taxon>Actinopterygii</taxon>
        <taxon>Neopterygii</taxon>
        <taxon>Teleostei</taxon>
        <taxon>Protacanthopterygii</taxon>
        <taxon>Salmoniformes</taxon>
        <taxon>Salmonidae</taxon>
        <taxon>Salmoninae</taxon>
        <taxon>Hucho</taxon>
    </lineage>
</organism>
<dbReference type="Ensembl" id="ENSHHUT00000006265.1">
    <property type="protein sequence ID" value="ENSHHUP00000006084.1"/>
    <property type="gene ID" value="ENSHHUG00000003712.1"/>
</dbReference>
<feature type="domain" description="Granulins" evidence="5">
    <location>
        <begin position="75"/>
        <end position="88"/>
    </location>
</feature>
<dbReference type="SUPFAM" id="SSF57277">
    <property type="entry name" value="Granulin repeat"/>
    <property type="match status" value="2"/>
</dbReference>